<dbReference type="GO" id="GO:0016791">
    <property type="term" value="F:phosphatase activity"/>
    <property type="evidence" value="ECO:0007669"/>
    <property type="project" value="TreeGrafter"/>
</dbReference>
<dbReference type="Pfam" id="PF00300">
    <property type="entry name" value="His_Phos_1"/>
    <property type="match status" value="1"/>
</dbReference>
<protein>
    <submittedName>
        <fullName evidence="1">Unannotated protein</fullName>
    </submittedName>
</protein>
<dbReference type="InterPro" id="IPR029033">
    <property type="entry name" value="His_PPase_superfam"/>
</dbReference>
<dbReference type="AlphaFoldDB" id="A0A6J6KLP6"/>
<evidence type="ECO:0000313" key="1">
    <source>
        <dbReference type="EMBL" id="CAB4649094.1"/>
    </source>
</evidence>
<accession>A0A6J6KLP6</accession>
<dbReference type="CDD" id="cd07067">
    <property type="entry name" value="HP_PGM_like"/>
    <property type="match status" value="1"/>
</dbReference>
<dbReference type="InterPro" id="IPR013078">
    <property type="entry name" value="His_Pase_superF_clade-1"/>
</dbReference>
<gene>
    <name evidence="1" type="ORF">UFOPK2166_00702</name>
    <name evidence="2" type="ORF">UFOPK2195_00454</name>
</gene>
<dbReference type="PANTHER" id="PTHR48100">
    <property type="entry name" value="BROAD-SPECIFICITY PHOSPHATASE YOR283W-RELATED"/>
    <property type="match status" value="1"/>
</dbReference>
<evidence type="ECO:0000313" key="2">
    <source>
        <dbReference type="EMBL" id="CAB4650661.1"/>
    </source>
</evidence>
<dbReference type="EMBL" id="CAEZWB010000078">
    <property type="protein sequence ID" value="CAB4649094.1"/>
    <property type="molecule type" value="Genomic_DNA"/>
</dbReference>
<proteinExistence type="predicted"/>
<dbReference type="Gene3D" id="3.40.50.1240">
    <property type="entry name" value="Phosphoglycerate mutase-like"/>
    <property type="match status" value="1"/>
</dbReference>
<dbReference type="EMBL" id="CAEZWH010000065">
    <property type="protein sequence ID" value="CAB4650661.1"/>
    <property type="molecule type" value="Genomic_DNA"/>
</dbReference>
<dbReference type="InterPro" id="IPR050275">
    <property type="entry name" value="PGM_Phosphatase"/>
</dbReference>
<reference evidence="1" key="1">
    <citation type="submission" date="2020-05" db="EMBL/GenBank/DDBJ databases">
        <authorList>
            <person name="Chiriac C."/>
            <person name="Salcher M."/>
            <person name="Ghai R."/>
            <person name="Kavagutti S V."/>
        </authorList>
    </citation>
    <scope>NUCLEOTIDE SEQUENCE</scope>
</reference>
<dbReference type="SMART" id="SM00855">
    <property type="entry name" value="PGAM"/>
    <property type="match status" value="1"/>
</dbReference>
<dbReference type="PANTHER" id="PTHR48100:SF59">
    <property type="entry name" value="ADENOSYLCOBALAMIN_ALPHA-RIBAZOLE PHOSPHATASE"/>
    <property type="match status" value="1"/>
</dbReference>
<dbReference type="GO" id="GO:0005737">
    <property type="term" value="C:cytoplasm"/>
    <property type="evidence" value="ECO:0007669"/>
    <property type="project" value="TreeGrafter"/>
</dbReference>
<organism evidence="1">
    <name type="scientific">freshwater metagenome</name>
    <dbReference type="NCBI Taxonomy" id="449393"/>
    <lineage>
        <taxon>unclassified sequences</taxon>
        <taxon>metagenomes</taxon>
        <taxon>ecological metagenomes</taxon>
    </lineage>
</organism>
<dbReference type="SUPFAM" id="SSF53254">
    <property type="entry name" value="Phosphoglycerate mutase-like"/>
    <property type="match status" value="1"/>
</dbReference>
<name>A0A6J6KLP6_9ZZZZ</name>
<sequence>MTKTRIVLIRHGESNVTVQRVLGGPRTCSGLSDLGKMQAERLRDRLANTQELQCDVLYSSGYPRAKETAEIIAPALSSLAINIDTRFGEHDPGPECDGLTFAEFVRRHGSPDWGGDPHAEFFPGGETIAQFHQRVYSGLDAVVSQHFGKTVVVACHGGVVDAILRRTMRTPQTGAFEVHTKNCSLTEIAEIRAGHWALLRYNDHSHLHGLPVATNID</sequence>